<dbReference type="GO" id="GO:0000981">
    <property type="term" value="F:DNA-binding transcription factor activity, RNA polymerase II-specific"/>
    <property type="evidence" value="ECO:0007669"/>
    <property type="project" value="InterPro"/>
</dbReference>
<feature type="domain" description="C2H2-type" evidence="12">
    <location>
        <begin position="218"/>
        <end position="246"/>
    </location>
</feature>
<comment type="caution">
    <text evidence="13">The sequence shown here is derived from an EMBL/GenBank/DDBJ whole genome shotgun (WGS) entry which is preliminary data.</text>
</comment>
<dbReference type="InterPro" id="IPR036236">
    <property type="entry name" value="Znf_C2H2_sf"/>
</dbReference>
<keyword evidence="3" id="KW-0677">Repeat</keyword>
<evidence type="ECO:0000256" key="5">
    <source>
        <dbReference type="ARBA" id="ARBA00022833"/>
    </source>
</evidence>
<evidence type="ECO:0000256" key="7">
    <source>
        <dbReference type="ARBA" id="ARBA00023163"/>
    </source>
</evidence>
<dbReference type="CDD" id="cd00067">
    <property type="entry name" value="GAL4"/>
    <property type="match status" value="1"/>
</dbReference>
<dbReference type="GO" id="GO:0005634">
    <property type="term" value="C:nucleus"/>
    <property type="evidence" value="ECO:0007669"/>
    <property type="project" value="UniProtKB-SubCell"/>
</dbReference>
<evidence type="ECO:0000256" key="9">
    <source>
        <dbReference type="PROSITE-ProRule" id="PRU00042"/>
    </source>
</evidence>
<feature type="compositionally biased region" description="Gly residues" evidence="10">
    <location>
        <begin position="686"/>
        <end position="697"/>
    </location>
</feature>
<dbReference type="CDD" id="cd20557">
    <property type="entry name" value="CYCLIN_ScPCL1-like"/>
    <property type="match status" value="1"/>
</dbReference>
<evidence type="ECO:0000256" key="8">
    <source>
        <dbReference type="ARBA" id="ARBA00023242"/>
    </source>
</evidence>
<dbReference type="Gene3D" id="1.10.472.10">
    <property type="entry name" value="Cyclin-like"/>
    <property type="match status" value="1"/>
</dbReference>
<dbReference type="GO" id="GO:0008270">
    <property type="term" value="F:zinc ion binding"/>
    <property type="evidence" value="ECO:0007669"/>
    <property type="project" value="UniProtKB-KW"/>
</dbReference>
<keyword evidence="2" id="KW-0479">Metal-binding</keyword>
<feature type="compositionally biased region" description="Low complexity" evidence="10">
    <location>
        <begin position="21"/>
        <end position="40"/>
    </location>
</feature>
<evidence type="ECO:0000256" key="6">
    <source>
        <dbReference type="ARBA" id="ARBA00023015"/>
    </source>
</evidence>
<dbReference type="OrthoDB" id="6365676at2759"/>
<dbReference type="FunFam" id="3.30.160.60:FF:000145">
    <property type="entry name" value="Zinc finger protein 574"/>
    <property type="match status" value="1"/>
</dbReference>
<evidence type="ECO:0000256" key="1">
    <source>
        <dbReference type="ARBA" id="ARBA00004123"/>
    </source>
</evidence>
<feature type="compositionally biased region" description="Low complexity" evidence="10">
    <location>
        <begin position="530"/>
        <end position="546"/>
    </location>
</feature>
<dbReference type="Gene3D" id="3.30.160.60">
    <property type="entry name" value="Classic Zinc Finger"/>
    <property type="match status" value="2"/>
</dbReference>
<dbReference type="InterPro" id="IPR001138">
    <property type="entry name" value="Zn2Cys6_DnaBD"/>
</dbReference>
<dbReference type="PANTHER" id="PTHR47660:SF2">
    <property type="entry name" value="TRANSCRIPTION FACTOR WITH C2H2 AND ZN(2)-CYS(6) DNA BINDING DOMAIN (EUROFUNG)"/>
    <property type="match status" value="1"/>
</dbReference>
<dbReference type="FunFam" id="3.30.160.60:FF:000100">
    <property type="entry name" value="Zinc finger 45-like"/>
    <property type="match status" value="1"/>
</dbReference>
<keyword evidence="14" id="KW-1185">Reference proteome</keyword>
<sequence>MPEDLDPDLPPPNIMSMFPQTGSLPATLPSSPPGSSGSGSQVHHASLVNQSIHSPALLRLIDVKLSKEIIDYVVNHISEIVQYALGIPPPPPTRGRTLIRHPKFSTFVTNILIRADVTMPVVLTSLAYVDRARPYLIIPSEDWALERVFLGALIVASKVIRFYRLPPNSSFNLPYYYIFSTDPCQMGGDHKCPVCSATFTRPQHVVRHMRSHTGDRPYKCQHCGDQFSRSDLLSRHVNKCHVGEKALGPGGAPAEGQGRRKGIGASTTRATTSKQACDQCVQSSLPCDGCNPCAKCIQRKVRCTFVKFHRQTAPIGPGHNPSRTVNSSSSVSSSILPLPHIPSQQSAAGFNPAVTQAYDSIYGTYDLPSSMAPLGYTAEEAPFILQPAPGSSTSYANNYRAQQADLHRRASFPPINPSGQTWISGWQGNPENATPTSFAPENHFAFDVANDLRNQPFPLRHPHQNPTQTQNQNQNQHVYGQHPHNPNATTSTRSFSSSSSSSNHDHDSRPGTASDISDGPSRPGTSSSFGSRPGTSGGTDPSSSTTNRNENPAFSSAFGLMSLDDPAVLAGLANDGAPFFSHLTGVDPTAAAAAAAAANGTLDGGIQSMGGGAGVGGDGVPTTTGFVGVGGMRNNDPDATPMPIGEAQSLGLVGAGSQAPSNTGVNGSSPKQLHHFPSRGRPSTGHGHGLGNGGSTLGIGEEEES</sequence>
<keyword evidence="4 9" id="KW-0863">Zinc-finger</keyword>
<accession>A0A8H5HSX1</accession>
<feature type="region of interest" description="Disordered" evidence="10">
    <location>
        <begin position="248"/>
        <end position="267"/>
    </location>
</feature>
<dbReference type="PANTHER" id="PTHR47660">
    <property type="entry name" value="TRANSCRIPTION FACTOR WITH C2H2 AND ZN(2)-CYS(6) DNA BINDING DOMAIN (EUROFUNG)-RELATED-RELATED"/>
    <property type="match status" value="1"/>
</dbReference>
<dbReference type="EMBL" id="JAACJN010000025">
    <property type="protein sequence ID" value="KAF5388889.1"/>
    <property type="molecule type" value="Genomic_DNA"/>
</dbReference>
<keyword evidence="8" id="KW-0539">Nucleus</keyword>
<gene>
    <name evidence="13" type="ORF">D9757_005031</name>
</gene>
<keyword evidence="7" id="KW-0804">Transcription</keyword>
<dbReference type="Proteomes" id="UP000518752">
    <property type="component" value="Unassembled WGS sequence"/>
</dbReference>
<name>A0A8H5HSX1_9AGAR</name>
<evidence type="ECO:0000256" key="2">
    <source>
        <dbReference type="ARBA" id="ARBA00022723"/>
    </source>
</evidence>
<evidence type="ECO:0000259" key="11">
    <source>
        <dbReference type="PROSITE" id="PS50048"/>
    </source>
</evidence>
<keyword evidence="6" id="KW-0805">Transcription regulation</keyword>
<reference evidence="13 14" key="1">
    <citation type="journal article" date="2020" name="ISME J.">
        <title>Uncovering the hidden diversity of litter-decomposition mechanisms in mushroom-forming fungi.</title>
        <authorList>
            <person name="Floudas D."/>
            <person name="Bentzer J."/>
            <person name="Ahren D."/>
            <person name="Johansson T."/>
            <person name="Persson P."/>
            <person name="Tunlid A."/>
        </authorList>
    </citation>
    <scope>NUCLEOTIDE SEQUENCE [LARGE SCALE GENOMIC DNA]</scope>
    <source>
        <strain evidence="13 14">CBS 406.79</strain>
    </source>
</reference>
<feature type="compositionally biased region" description="Low complexity" evidence="10">
    <location>
        <begin position="464"/>
        <end position="477"/>
    </location>
</feature>
<evidence type="ECO:0008006" key="15">
    <source>
        <dbReference type="Google" id="ProtNLM"/>
    </source>
</evidence>
<dbReference type="PROSITE" id="PS50048">
    <property type="entry name" value="ZN2_CY6_FUNGAL_2"/>
    <property type="match status" value="1"/>
</dbReference>
<evidence type="ECO:0000313" key="13">
    <source>
        <dbReference type="EMBL" id="KAF5388889.1"/>
    </source>
</evidence>
<dbReference type="PROSITE" id="PS00028">
    <property type="entry name" value="ZINC_FINGER_C2H2_1"/>
    <property type="match status" value="2"/>
</dbReference>
<evidence type="ECO:0000313" key="14">
    <source>
        <dbReference type="Proteomes" id="UP000518752"/>
    </source>
</evidence>
<dbReference type="PROSITE" id="PS50157">
    <property type="entry name" value="ZINC_FINGER_C2H2_2"/>
    <property type="match status" value="2"/>
</dbReference>
<evidence type="ECO:0000256" key="4">
    <source>
        <dbReference type="ARBA" id="ARBA00022771"/>
    </source>
</evidence>
<comment type="subcellular location">
    <subcellularLocation>
        <location evidence="1">Nucleus</location>
    </subcellularLocation>
</comment>
<feature type="region of interest" description="Disordered" evidence="10">
    <location>
        <begin position="1"/>
        <end position="43"/>
    </location>
</feature>
<dbReference type="AlphaFoldDB" id="A0A8H5HSX1"/>
<evidence type="ECO:0000256" key="3">
    <source>
        <dbReference type="ARBA" id="ARBA00022737"/>
    </source>
</evidence>
<feature type="compositionally biased region" description="Polar residues" evidence="10">
    <location>
        <begin position="658"/>
        <end position="671"/>
    </location>
</feature>
<feature type="compositionally biased region" description="Low complexity" evidence="10">
    <location>
        <begin position="489"/>
        <end position="502"/>
    </location>
</feature>
<dbReference type="InterPro" id="IPR013087">
    <property type="entry name" value="Znf_C2H2_type"/>
</dbReference>
<feature type="domain" description="C2H2-type" evidence="12">
    <location>
        <begin position="190"/>
        <end position="217"/>
    </location>
</feature>
<dbReference type="SMART" id="SM00355">
    <property type="entry name" value="ZnF_C2H2"/>
    <property type="match status" value="2"/>
</dbReference>
<keyword evidence="5" id="KW-0862">Zinc</keyword>
<evidence type="ECO:0000259" key="12">
    <source>
        <dbReference type="PROSITE" id="PS50157"/>
    </source>
</evidence>
<feature type="region of interest" description="Disordered" evidence="10">
    <location>
        <begin position="653"/>
        <end position="705"/>
    </location>
</feature>
<protein>
    <recommendedName>
        <fullName evidence="15">Zn(2)-C6 fungal-type domain-containing protein</fullName>
    </recommendedName>
</protein>
<feature type="domain" description="Zn(2)-C6 fungal-type" evidence="11">
    <location>
        <begin position="276"/>
        <end position="305"/>
    </location>
</feature>
<evidence type="ECO:0000256" key="10">
    <source>
        <dbReference type="SAM" id="MobiDB-lite"/>
    </source>
</evidence>
<dbReference type="SUPFAM" id="SSF57667">
    <property type="entry name" value="beta-beta-alpha zinc fingers"/>
    <property type="match status" value="1"/>
</dbReference>
<feature type="region of interest" description="Disordered" evidence="10">
    <location>
        <begin position="454"/>
        <end position="551"/>
    </location>
</feature>
<organism evidence="13 14">
    <name type="scientific">Collybiopsis confluens</name>
    <dbReference type="NCBI Taxonomy" id="2823264"/>
    <lineage>
        <taxon>Eukaryota</taxon>
        <taxon>Fungi</taxon>
        <taxon>Dikarya</taxon>
        <taxon>Basidiomycota</taxon>
        <taxon>Agaricomycotina</taxon>
        <taxon>Agaricomycetes</taxon>
        <taxon>Agaricomycetidae</taxon>
        <taxon>Agaricales</taxon>
        <taxon>Marasmiineae</taxon>
        <taxon>Omphalotaceae</taxon>
        <taxon>Collybiopsis</taxon>
    </lineage>
</organism>
<proteinExistence type="predicted"/>